<dbReference type="Pfam" id="PF21747">
    <property type="entry name" value="YpoC"/>
    <property type="match status" value="1"/>
</dbReference>
<proteinExistence type="predicted"/>
<evidence type="ECO:0000313" key="2">
    <source>
        <dbReference type="EMBL" id="SFQ37219.1"/>
    </source>
</evidence>
<dbReference type="GeneID" id="93709873"/>
<accession>A0A1I5XZ62</accession>
<reference evidence="2 3" key="1">
    <citation type="submission" date="2016-10" db="EMBL/GenBank/DDBJ databases">
        <authorList>
            <person name="Varghese N."/>
            <person name="Submissions S."/>
        </authorList>
    </citation>
    <scope>NUCLEOTIDE SEQUENCE [LARGE SCALE GENOMIC DNA]</scope>
    <source>
        <strain evidence="2 3">DSM 13796</strain>
    </source>
</reference>
<keyword evidence="3" id="KW-1185">Reference proteome</keyword>
<evidence type="ECO:0000313" key="3">
    <source>
        <dbReference type="Proteomes" id="UP000182762"/>
    </source>
</evidence>
<gene>
    <name evidence="2" type="ORF">SAMN02745910_01141</name>
</gene>
<evidence type="ECO:0000259" key="1">
    <source>
        <dbReference type="Pfam" id="PF21747"/>
    </source>
</evidence>
<organism evidence="2 3">
    <name type="scientific">Priestia endophytica DSM 13796</name>
    <dbReference type="NCBI Taxonomy" id="1121089"/>
    <lineage>
        <taxon>Bacteria</taxon>
        <taxon>Bacillati</taxon>
        <taxon>Bacillota</taxon>
        <taxon>Bacilli</taxon>
        <taxon>Bacillales</taxon>
        <taxon>Bacillaceae</taxon>
        <taxon>Priestia</taxon>
    </lineage>
</organism>
<dbReference type="Proteomes" id="UP000182762">
    <property type="component" value="Unassembled WGS sequence"/>
</dbReference>
<dbReference type="InterPro" id="IPR048427">
    <property type="entry name" value="YpoC"/>
</dbReference>
<protein>
    <recommendedName>
        <fullName evidence="1">YpoC-like domain-containing protein</fullName>
    </recommendedName>
</protein>
<dbReference type="RefSeq" id="WP_061803584.1">
    <property type="nucleotide sequence ID" value="NZ_FOXX01000002.1"/>
</dbReference>
<name>A0A1I5XZ62_9BACI</name>
<dbReference type="EMBL" id="FOXX01000002">
    <property type="protein sequence ID" value="SFQ37219.1"/>
    <property type="molecule type" value="Genomic_DNA"/>
</dbReference>
<sequence>MKSIMVPQSFIHPLFYQEGDVVSSKSDLFYYDMMALLNEREERPWERGSETPFKVFQNEKEEMRDLFRQRKKEDVKELMKSSIGQFITFLFWMNHSPIPGFQNFSDHVASLKIKPFNVTERLFFIMQKPNQYVSYMQLDELFTEANKQAKVNAIIKRK</sequence>
<feature type="domain" description="YpoC-like" evidence="1">
    <location>
        <begin position="51"/>
        <end position="156"/>
    </location>
</feature>
<comment type="caution">
    <text evidence="2">The sequence shown here is derived from an EMBL/GenBank/DDBJ whole genome shotgun (WGS) entry which is preliminary data.</text>
</comment>